<feature type="region of interest" description="Disordered" evidence="3">
    <location>
        <begin position="151"/>
        <end position="175"/>
    </location>
</feature>
<dbReference type="PANTHER" id="PTHR11066:SF34">
    <property type="entry name" value="ACYL-COENZYME A THIOESTERASE 8"/>
    <property type="match status" value="1"/>
</dbReference>
<dbReference type="PANTHER" id="PTHR11066">
    <property type="entry name" value="ACYL-COA THIOESTERASE"/>
    <property type="match status" value="1"/>
</dbReference>
<dbReference type="GO" id="GO:0009062">
    <property type="term" value="P:fatty acid catabolic process"/>
    <property type="evidence" value="ECO:0007669"/>
    <property type="project" value="TreeGrafter"/>
</dbReference>
<accession>A0A098VS53</accession>
<protein>
    <submittedName>
        <fullName evidence="5">Acyl-CoA thioesterase II</fullName>
    </submittedName>
</protein>
<dbReference type="GO" id="GO:0047617">
    <property type="term" value="F:fatty acyl-CoA hydrolase activity"/>
    <property type="evidence" value="ECO:0007669"/>
    <property type="project" value="InterPro"/>
</dbReference>
<name>A0A098VS53_9MICR</name>
<dbReference type="AlphaFoldDB" id="A0A098VS53"/>
<dbReference type="Pfam" id="PF13622">
    <property type="entry name" value="4HBT_3"/>
    <property type="match status" value="1"/>
</dbReference>
<dbReference type="InterPro" id="IPR029069">
    <property type="entry name" value="HotDog_dom_sf"/>
</dbReference>
<evidence type="ECO:0000256" key="1">
    <source>
        <dbReference type="ARBA" id="ARBA00006538"/>
    </source>
</evidence>
<evidence type="ECO:0000256" key="3">
    <source>
        <dbReference type="SAM" id="MobiDB-lite"/>
    </source>
</evidence>
<feature type="domain" description="Acyl-CoA thioesterase-like N-terminal HotDog" evidence="4">
    <location>
        <begin position="62"/>
        <end position="127"/>
    </location>
</feature>
<comment type="similarity">
    <text evidence="1">Belongs to the C/M/P thioester hydrolase family.</text>
</comment>
<reference evidence="5 6" key="1">
    <citation type="submission" date="2014-04" db="EMBL/GenBank/DDBJ databases">
        <title>A new species of microsporidia sheds light on the evolution of extreme parasitism.</title>
        <authorList>
            <person name="Haag K.L."/>
            <person name="James T.Y."/>
            <person name="Larsson R."/>
            <person name="Schaer T.M."/>
            <person name="Refardt D."/>
            <person name="Pombert J.-F."/>
            <person name="Ebert D."/>
        </authorList>
    </citation>
    <scope>NUCLEOTIDE SEQUENCE [LARGE SCALE GENOMIC DNA]</scope>
    <source>
        <strain evidence="5 6">UGP3</strain>
        <tissue evidence="5">Spores</tissue>
    </source>
</reference>
<organism evidence="5 6">
    <name type="scientific">Mitosporidium daphniae</name>
    <dbReference type="NCBI Taxonomy" id="1485682"/>
    <lineage>
        <taxon>Eukaryota</taxon>
        <taxon>Fungi</taxon>
        <taxon>Fungi incertae sedis</taxon>
        <taxon>Microsporidia</taxon>
        <taxon>Mitosporidium</taxon>
    </lineage>
</organism>
<dbReference type="CDD" id="cd03445">
    <property type="entry name" value="Thioesterase_II_repeat2"/>
    <property type="match status" value="1"/>
</dbReference>
<dbReference type="OrthoDB" id="68328at2759"/>
<dbReference type="GO" id="GO:0005782">
    <property type="term" value="C:peroxisomal matrix"/>
    <property type="evidence" value="ECO:0007669"/>
    <property type="project" value="TreeGrafter"/>
</dbReference>
<dbReference type="RefSeq" id="XP_013238081.1">
    <property type="nucleotide sequence ID" value="XM_013382627.1"/>
</dbReference>
<dbReference type="Proteomes" id="UP000029725">
    <property type="component" value="Unassembled WGS sequence"/>
</dbReference>
<evidence type="ECO:0000313" key="5">
    <source>
        <dbReference type="EMBL" id="KGG51654.1"/>
    </source>
</evidence>
<dbReference type="GO" id="GO:0006637">
    <property type="term" value="P:acyl-CoA metabolic process"/>
    <property type="evidence" value="ECO:0007669"/>
    <property type="project" value="InterPro"/>
</dbReference>
<dbReference type="SUPFAM" id="SSF54637">
    <property type="entry name" value="Thioesterase/thiol ester dehydrase-isomerase"/>
    <property type="match status" value="1"/>
</dbReference>
<keyword evidence="6" id="KW-1185">Reference proteome</keyword>
<dbReference type="GeneID" id="25259459"/>
<gene>
    <name evidence="5" type="ORF">DI09_2p310</name>
</gene>
<dbReference type="Gene3D" id="2.40.160.210">
    <property type="entry name" value="Acyl-CoA thioesterase, double hotdog domain"/>
    <property type="match status" value="1"/>
</dbReference>
<dbReference type="InterPro" id="IPR049449">
    <property type="entry name" value="TesB_ACOT8-like_N"/>
</dbReference>
<dbReference type="InterPro" id="IPR003703">
    <property type="entry name" value="Acyl_CoA_thio"/>
</dbReference>
<sequence length="921" mass="104148">MSQTPSTGADSTVFERLTNIELISRDENTNTFIYNGAEVESHFGARGIYGKELTLTCLLSVGGLVASQALVAAIRSVKLLSNNEDWVCHSFHSYFLLPGKFNLPISFKVTPLRAGRSFSVWRIDGHQYLNRPLFVMEASFKKMDQQSIQKALSDKGTTEPETLCSDLSDELRSSTSTSLDNKKRTRLRAALIALRDEWHIFEERPCNPSGMRALLLESQPHPDVHGDWVSLYSKSFSNIDKSIEDYSVILLEETQIAEDTACSSSLAEEWLDPDELSRIAKVCACFAHQQVLSILEDDLSAVSTITESLVILETSLPFLSPPVIPVQFYSAGIFNAEISALVSYHTTLDLVYQEKLNAIIEKAKSHEIRSWIVYKAIKDHEKSIFSIETSDKWNRMDSSRLRVRLAYDQGASSTLRLLISREEIIVPLKEDDNKELFGWNSDFFLEKLSNISLVIKFISEQILVHPHLKSILVPIICSSTKSVSGKPSHSFLEALRRYILHDTVPMSPSQMAALQPGGSLWKAVQKVEDELVESFDLAHCEVSLGPGFITGSLQLIRNRYSVLLASEVRYKSLYLMNHPDNRLVSWENPPGVTLPPKYVAMLTSNAVVNDLAQDAHSLHRDSDHENESLEYAITNLLFDGKKFHLKVLQLLKFMLFLISFADRLPEAFPFDIEKVFFEIFDSYVKNFSPSTGAILVELIPKLLAMKKCPNPQSIDKYSRIVLMAAELRRIADETIHIQLQNQKSFIGSKLENRQVFRIIAKGSYRRFAGQIFSYILGTISKMEFGLEAISREDAFQLYSLNQFIITWSESLSILDSLNETTTFRSFSELAMLFSAGDRELIGARKIEKILLYIPNWISFIHLTNIFCWKLEEIVEFSMSACNSVHAKDLVVPPKVILSLVKAIFADSDVRREAIHVLSKCV</sequence>
<evidence type="ECO:0000313" key="6">
    <source>
        <dbReference type="Proteomes" id="UP000029725"/>
    </source>
</evidence>
<dbReference type="InterPro" id="IPR042171">
    <property type="entry name" value="Acyl-CoA_hotdog"/>
</dbReference>
<dbReference type="VEuPathDB" id="MicrosporidiaDB:DI09_2p310"/>
<dbReference type="Gene3D" id="1.10.357.150">
    <property type="match status" value="1"/>
</dbReference>
<dbReference type="EMBL" id="JMKJ01000222">
    <property type="protein sequence ID" value="KGG51654.1"/>
    <property type="molecule type" value="Genomic_DNA"/>
</dbReference>
<evidence type="ECO:0000259" key="4">
    <source>
        <dbReference type="Pfam" id="PF13622"/>
    </source>
</evidence>
<evidence type="ECO:0000256" key="2">
    <source>
        <dbReference type="ARBA" id="ARBA00022801"/>
    </source>
</evidence>
<keyword evidence="2" id="KW-0378">Hydrolase</keyword>
<dbReference type="HOGENOM" id="CLU_316651_0_0_1"/>
<dbReference type="InterPro" id="IPR046362">
    <property type="entry name" value="Zw10/DSL1_C_sf"/>
</dbReference>
<comment type="caution">
    <text evidence="5">The sequence shown here is derived from an EMBL/GenBank/DDBJ whole genome shotgun (WGS) entry which is preliminary data.</text>
</comment>
<proteinExistence type="inferred from homology"/>